<sequence>MEYEVFLPMSRLLSSIRDLILTQKDINKSIELAEVYGAILWAVDKGVYDEPELEATLTARCVTVFPESEFQLPTKDCVHVISEPYLIGGHTRLMEQLSTMHAKKPDLLITRISNEKAVERTQKFFESYAMVKSGTPLERIAEIVEYLKKYERVVLHIHPDDMISVIACSLVKKISSAKIFFVNHADHVFTYGSSVADIYFEISTFGRRRDMKKNILGEKSFLGIPLTSLRVTKKHCLPAKTDALNFFSAASPFKFKPVKNYDLRPAIDRVLSEFKNAKFWIVGANPYTNFWWWPIKLRYGSRFKILSSVPYESYLKLLEGADFYVDSYPTPGGTAFAEQLVSGRRCVGLRAPIQGYSPADNLKDESVEEFIDSILHRDNDEQTIASVFAVNGYEAVKSRYRACLYDRVVCANEMEKYVAWTGDISVYEQTGKISSSIPPAVVSKLVDFDKHFLYILLLELNAVQKMKVLAKLALLRFKSFVVKSLRSGKS</sequence>
<dbReference type="SUPFAM" id="SSF53756">
    <property type="entry name" value="UDP-Glycosyltransferase/glycogen phosphorylase"/>
    <property type="match status" value="1"/>
</dbReference>
<proteinExistence type="predicted"/>
<organism evidence="1 2">
    <name type="scientific">Pseudomonas palleroniana</name>
    <dbReference type="NCBI Taxonomy" id="191390"/>
    <lineage>
        <taxon>Bacteria</taxon>
        <taxon>Pseudomonadati</taxon>
        <taxon>Pseudomonadota</taxon>
        <taxon>Gammaproteobacteria</taxon>
        <taxon>Pseudomonadales</taxon>
        <taxon>Pseudomonadaceae</taxon>
        <taxon>Pseudomonas</taxon>
    </lineage>
</organism>
<reference evidence="2" key="1">
    <citation type="submission" date="2016-01" db="EMBL/GenBank/DDBJ databases">
        <authorList>
            <person name="Gamez R.M."/>
            <person name="Rodriguez F."/>
            <person name="Bernal J.F."/>
            <person name="Agarwala R."/>
            <person name="Landsman D."/>
            <person name="Marino-Ramirez L."/>
        </authorList>
    </citation>
    <scope>NUCLEOTIDE SEQUENCE [LARGE SCALE GENOMIC DNA]</scope>
    <source>
        <strain evidence="2">Ps006</strain>
    </source>
</reference>
<evidence type="ECO:0008006" key="3">
    <source>
        <dbReference type="Google" id="ProtNLM"/>
    </source>
</evidence>
<dbReference type="EMBL" id="LRMR01000005">
    <property type="protein sequence ID" value="KWU52238.1"/>
    <property type="molecule type" value="Genomic_DNA"/>
</dbReference>
<protein>
    <recommendedName>
        <fullName evidence="3">Group 1 glycosyl transferase</fullName>
    </recommendedName>
</protein>
<name>A0A0X7K921_9PSED</name>
<dbReference type="Gene3D" id="3.40.50.2000">
    <property type="entry name" value="Glycogen Phosphorylase B"/>
    <property type="match status" value="1"/>
</dbReference>
<evidence type="ECO:0000313" key="1">
    <source>
        <dbReference type="EMBL" id="KWU52238.1"/>
    </source>
</evidence>
<gene>
    <name evidence="1" type="ORF">AWV77_05255</name>
</gene>
<dbReference type="Proteomes" id="UP000067111">
    <property type="component" value="Unassembled WGS sequence"/>
</dbReference>
<accession>A0A0X7K921</accession>
<dbReference type="AlphaFoldDB" id="A0A0X7K921"/>
<evidence type="ECO:0000313" key="2">
    <source>
        <dbReference type="Proteomes" id="UP000067111"/>
    </source>
</evidence>
<comment type="caution">
    <text evidence="1">The sequence shown here is derived from an EMBL/GenBank/DDBJ whole genome shotgun (WGS) entry which is preliminary data.</text>
</comment>